<evidence type="ECO:0000256" key="4">
    <source>
        <dbReference type="ARBA" id="ARBA00022692"/>
    </source>
</evidence>
<feature type="transmembrane region" description="Helical" evidence="10">
    <location>
        <begin position="515"/>
        <end position="534"/>
    </location>
</feature>
<evidence type="ECO:0000256" key="2">
    <source>
        <dbReference type="ARBA" id="ARBA00022475"/>
    </source>
</evidence>
<keyword evidence="6 10" id="KW-1133">Transmembrane helix</keyword>
<feature type="transmembrane region" description="Helical" evidence="10">
    <location>
        <begin position="830"/>
        <end position="849"/>
    </location>
</feature>
<comment type="subcellular location">
    <subcellularLocation>
        <location evidence="1">Cell membrane</location>
        <topology evidence="1">Multi-pass membrane protein</topology>
    </subcellularLocation>
</comment>
<dbReference type="AlphaFoldDB" id="A0A232F9N9"/>
<evidence type="ECO:0000313" key="12">
    <source>
        <dbReference type="Proteomes" id="UP000215335"/>
    </source>
</evidence>
<organism evidence="11 12">
    <name type="scientific">Trichomalopsis sarcophagae</name>
    <dbReference type="NCBI Taxonomy" id="543379"/>
    <lineage>
        <taxon>Eukaryota</taxon>
        <taxon>Metazoa</taxon>
        <taxon>Ecdysozoa</taxon>
        <taxon>Arthropoda</taxon>
        <taxon>Hexapoda</taxon>
        <taxon>Insecta</taxon>
        <taxon>Pterygota</taxon>
        <taxon>Neoptera</taxon>
        <taxon>Endopterygota</taxon>
        <taxon>Hymenoptera</taxon>
        <taxon>Apocrita</taxon>
        <taxon>Proctotrupomorpha</taxon>
        <taxon>Chalcidoidea</taxon>
        <taxon>Pteromalidae</taxon>
        <taxon>Pteromalinae</taxon>
        <taxon>Trichomalopsis</taxon>
    </lineage>
</organism>
<name>A0A232F9N9_9HYME</name>
<dbReference type="Proteomes" id="UP000215335">
    <property type="component" value="Unassembled WGS sequence"/>
</dbReference>
<dbReference type="GO" id="GO:0004984">
    <property type="term" value="F:olfactory receptor activity"/>
    <property type="evidence" value="ECO:0007669"/>
    <property type="project" value="InterPro"/>
</dbReference>
<evidence type="ECO:0000256" key="8">
    <source>
        <dbReference type="ARBA" id="ARBA00023170"/>
    </source>
</evidence>
<reference evidence="11 12" key="1">
    <citation type="journal article" date="2017" name="Curr. Biol.">
        <title>The Evolution of Venom by Co-option of Single-Copy Genes.</title>
        <authorList>
            <person name="Martinson E.O."/>
            <person name="Mrinalini"/>
            <person name="Kelkar Y.D."/>
            <person name="Chang C.H."/>
            <person name="Werren J.H."/>
        </authorList>
    </citation>
    <scope>NUCLEOTIDE SEQUENCE [LARGE SCALE GENOMIC DNA]</scope>
    <source>
        <strain evidence="11 12">Alberta</strain>
        <tissue evidence="11">Whole body</tissue>
    </source>
</reference>
<evidence type="ECO:0000256" key="1">
    <source>
        <dbReference type="ARBA" id="ARBA00004651"/>
    </source>
</evidence>
<keyword evidence="8" id="KW-0675">Receptor</keyword>
<evidence type="ECO:0000256" key="6">
    <source>
        <dbReference type="ARBA" id="ARBA00022989"/>
    </source>
</evidence>
<feature type="transmembrane region" description="Helical" evidence="10">
    <location>
        <begin position="741"/>
        <end position="759"/>
    </location>
</feature>
<protein>
    <recommendedName>
        <fullName evidence="13">Odorant receptor</fullName>
    </recommendedName>
</protein>
<dbReference type="OrthoDB" id="8185860at2759"/>
<comment type="caution">
    <text evidence="11">The sequence shown here is derived from an EMBL/GenBank/DDBJ whole genome shotgun (WGS) entry which is preliminary data.</text>
</comment>
<evidence type="ECO:0000256" key="3">
    <source>
        <dbReference type="ARBA" id="ARBA00022606"/>
    </source>
</evidence>
<evidence type="ECO:0000256" key="9">
    <source>
        <dbReference type="ARBA" id="ARBA00023224"/>
    </source>
</evidence>
<keyword evidence="2" id="KW-1003">Cell membrane</keyword>
<dbReference type="PANTHER" id="PTHR21137">
    <property type="entry name" value="ODORANT RECEPTOR"/>
    <property type="match status" value="1"/>
</dbReference>
<keyword evidence="9" id="KW-0807">Transducer</keyword>
<keyword evidence="4 10" id="KW-0812">Transmembrane</keyword>
<evidence type="ECO:0008006" key="13">
    <source>
        <dbReference type="Google" id="ProtNLM"/>
    </source>
</evidence>
<keyword evidence="7 10" id="KW-0472">Membrane</keyword>
<proteinExistence type="predicted"/>
<dbReference type="InterPro" id="IPR004117">
    <property type="entry name" value="7tm6_olfct_rcpt"/>
</dbReference>
<dbReference type="EMBL" id="NNAY01000582">
    <property type="protein sequence ID" value="OXU27556.1"/>
    <property type="molecule type" value="Genomic_DNA"/>
</dbReference>
<gene>
    <name evidence="11" type="ORF">TSAR_016892</name>
</gene>
<evidence type="ECO:0000256" key="10">
    <source>
        <dbReference type="SAM" id="Phobius"/>
    </source>
</evidence>
<keyword evidence="3" id="KW-0716">Sensory transduction</keyword>
<dbReference type="GO" id="GO:0005549">
    <property type="term" value="F:odorant binding"/>
    <property type="evidence" value="ECO:0007669"/>
    <property type="project" value="InterPro"/>
</dbReference>
<dbReference type="GO" id="GO:0005886">
    <property type="term" value="C:plasma membrane"/>
    <property type="evidence" value="ECO:0007669"/>
    <property type="project" value="UniProtKB-SubCell"/>
</dbReference>
<accession>A0A232F9N9</accession>
<dbReference type="GO" id="GO:0007165">
    <property type="term" value="P:signal transduction"/>
    <property type="evidence" value="ECO:0007669"/>
    <property type="project" value="UniProtKB-KW"/>
</dbReference>
<feature type="transmembrane region" description="Helical" evidence="10">
    <location>
        <begin position="965"/>
        <end position="983"/>
    </location>
</feature>
<sequence length="1093" mass="126870">MPTGMDSLNATFQSISSSHLMFLQLSLFLPLENKSFSQRLISNLLQLWNHLMVIVYNVSYAGYGIGMALRRDIEIDYICEQIVVETFSARYILLCFKRAQLRRLIESCKRLWGYLEVGEDIVVRRFERKGHFFRHFLILSSLMAVTSYVVTAHFIRLPPLEANGTERKMLPFRFFMDVQEGPPFNAVYALQIINSYYLVFMFASVETVSLYLIMMACGYLRSLQDRLLSLIMEMNEDDLSKNGEAMFNVVMGCAHFHQKIMIFCKDVDRMTRTLFLFACFCPIYNMSITGIKLLESDEDKFKYASLLFVNLFQFFSCQWAPEFLIIESEAIATAAYFASLQPFAPTHREKINRILYFMMMRAQKPIRLTASGFIELSIETFGAPEATETYTFLAISSSHLWFLRLASFLQLKDKSFSHPLSLLLQLWDHVSVVIFNSMWTGFGIRMIIRHEVDVEYICEEVAVNAFCLRYLVVCFKRVQLCRLVEFCERLWDYLEVGEDMVVRQFERKGHFFRQLILINVLAVATLYVITAHFIRLPPLEANGTERRMLPYRFFLEIQEEPAFSIVYVMQIVVVYFVNTIFCEEVDRMTRMLFLFSCFCPIYNLSITGIKLLENDEGKFKFAAILSLNLFQFFACQWAPEFLINESEAVGTAAYFASLQPFASSHRERINRILYFMMMRAQKPIQLTAGGFIPLSIQTFGATESYSFLSISSSHLTFLRMAAFLPLDNRSFHHPYSRLLQLYGHICIFVYNTMWTGYGYRMISRREVEIDYICEQMVVEGVCLRYIVLCAKREQLCALVESCKRLWSYLRSGEDVTVRQFERKAYFFRNFMLINSILVVMLFIGTASFVRLPPLEANGTERKVLPFRFYVDVQEDPMFSAVYALQAVVCTTIPFVIASIETVSLYLIMMACGYLRSLRNRLLSLTENEDDAILAGETSFRLVVGCAHFHQQIMIFCEEVDRMTRTLFLFACFCTIYNMSITGIKLLENDENKFKFGAILVLNLFQFFTCQWAPEFLIIESEAIGKAAYFASLQPMASSHRERINRILYFMMMRAQKPIQLTAGGFIKLSIQTFGAMVKSAFSFFAVLRSFSST</sequence>
<feature type="transmembrane region" description="Helical" evidence="10">
    <location>
        <begin position="196"/>
        <end position="220"/>
    </location>
</feature>
<evidence type="ECO:0000256" key="5">
    <source>
        <dbReference type="ARBA" id="ARBA00022725"/>
    </source>
</evidence>
<dbReference type="Pfam" id="PF02949">
    <property type="entry name" value="7tm_6"/>
    <property type="match status" value="3"/>
</dbReference>
<dbReference type="PANTHER" id="PTHR21137:SF35">
    <property type="entry name" value="ODORANT RECEPTOR 19A-RELATED"/>
    <property type="match status" value="1"/>
</dbReference>
<feature type="transmembrane region" description="Helical" evidence="10">
    <location>
        <begin position="562"/>
        <end position="581"/>
    </location>
</feature>
<keyword evidence="5" id="KW-0552">Olfaction</keyword>
<feature type="transmembrane region" description="Helical" evidence="10">
    <location>
        <begin position="882"/>
        <end position="914"/>
    </location>
</feature>
<feature type="transmembrane region" description="Helical" evidence="10">
    <location>
        <begin position="132"/>
        <end position="155"/>
    </location>
</feature>
<evidence type="ECO:0000313" key="11">
    <source>
        <dbReference type="EMBL" id="OXU27556.1"/>
    </source>
</evidence>
<evidence type="ECO:0000256" key="7">
    <source>
        <dbReference type="ARBA" id="ARBA00023136"/>
    </source>
</evidence>
<keyword evidence="12" id="KW-1185">Reference proteome</keyword>